<keyword evidence="2 5" id="KW-0812">Transmembrane</keyword>
<evidence type="ECO:0000313" key="8">
    <source>
        <dbReference type="EMBL" id="KAJ3217559.1"/>
    </source>
</evidence>
<feature type="domain" description="Anoctamin transmembrane" evidence="6">
    <location>
        <begin position="172"/>
        <end position="537"/>
    </location>
</feature>
<dbReference type="Proteomes" id="UP001211065">
    <property type="component" value="Unassembled WGS sequence"/>
</dbReference>
<feature type="transmembrane region" description="Helical" evidence="5">
    <location>
        <begin position="180"/>
        <end position="207"/>
    </location>
</feature>
<evidence type="ECO:0000256" key="4">
    <source>
        <dbReference type="ARBA" id="ARBA00023136"/>
    </source>
</evidence>
<dbReference type="PANTHER" id="PTHR12308:SF73">
    <property type="entry name" value="ANOCTAMIN"/>
    <property type="match status" value="1"/>
</dbReference>
<dbReference type="InterPro" id="IPR049452">
    <property type="entry name" value="Anoctamin_TM"/>
</dbReference>
<keyword evidence="3 5" id="KW-1133">Transmembrane helix</keyword>
<feature type="transmembrane region" description="Helical" evidence="5">
    <location>
        <begin position="213"/>
        <end position="230"/>
    </location>
</feature>
<protein>
    <recommendedName>
        <fullName evidence="10">Anoctamin</fullName>
    </recommendedName>
</protein>
<dbReference type="InterPro" id="IPR007632">
    <property type="entry name" value="Anoctamin"/>
</dbReference>
<dbReference type="GO" id="GO:0016020">
    <property type="term" value="C:membrane"/>
    <property type="evidence" value="ECO:0007669"/>
    <property type="project" value="UniProtKB-SubCell"/>
</dbReference>
<dbReference type="Pfam" id="PF04547">
    <property type="entry name" value="Anoctamin"/>
    <property type="match status" value="1"/>
</dbReference>
<feature type="transmembrane region" description="Helical" evidence="5">
    <location>
        <begin position="370"/>
        <end position="390"/>
    </location>
</feature>
<accession>A0AAD5XYZ0</accession>
<dbReference type="EMBL" id="JADGJW010000421">
    <property type="protein sequence ID" value="KAJ3217559.1"/>
    <property type="molecule type" value="Genomic_DNA"/>
</dbReference>
<evidence type="ECO:0000259" key="7">
    <source>
        <dbReference type="Pfam" id="PF20877"/>
    </source>
</evidence>
<feature type="domain" description="Anoctamin alpha-beta plait" evidence="7">
    <location>
        <begin position="18"/>
        <end position="136"/>
    </location>
</feature>
<feature type="transmembrane region" description="Helical" evidence="5">
    <location>
        <begin position="283"/>
        <end position="306"/>
    </location>
</feature>
<dbReference type="Pfam" id="PF20877">
    <property type="entry name" value="Anoctamin_N"/>
    <property type="match status" value="1"/>
</dbReference>
<comment type="subcellular location">
    <subcellularLocation>
        <location evidence="1">Membrane</location>
        <topology evidence="1">Multi-pass membrane protein</topology>
    </subcellularLocation>
</comment>
<dbReference type="PANTHER" id="PTHR12308">
    <property type="entry name" value="ANOCTAMIN"/>
    <property type="match status" value="1"/>
</dbReference>
<evidence type="ECO:0008006" key="10">
    <source>
        <dbReference type="Google" id="ProtNLM"/>
    </source>
</evidence>
<keyword evidence="9" id="KW-1185">Reference proteome</keyword>
<dbReference type="InterPro" id="IPR049456">
    <property type="entry name" value="Anoctamin_N_fung"/>
</dbReference>
<evidence type="ECO:0000313" key="9">
    <source>
        <dbReference type="Proteomes" id="UP001211065"/>
    </source>
</evidence>
<keyword evidence="4 5" id="KW-0472">Membrane</keyword>
<evidence type="ECO:0000256" key="5">
    <source>
        <dbReference type="SAM" id="Phobius"/>
    </source>
</evidence>
<organism evidence="8 9">
    <name type="scientific">Clydaea vesicula</name>
    <dbReference type="NCBI Taxonomy" id="447962"/>
    <lineage>
        <taxon>Eukaryota</taxon>
        <taxon>Fungi</taxon>
        <taxon>Fungi incertae sedis</taxon>
        <taxon>Chytridiomycota</taxon>
        <taxon>Chytridiomycota incertae sedis</taxon>
        <taxon>Chytridiomycetes</taxon>
        <taxon>Lobulomycetales</taxon>
        <taxon>Lobulomycetaceae</taxon>
        <taxon>Clydaea</taxon>
    </lineage>
</organism>
<feature type="transmembrane region" description="Helical" evidence="5">
    <location>
        <begin position="326"/>
        <end position="350"/>
    </location>
</feature>
<dbReference type="GO" id="GO:0032541">
    <property type="term" value="C:cortical endoplasmic reticulum"/>
    <property type="evidence" value="ECO:0007669"/>
    <property type="project" value="TreeGrafter"/>
</dbReference>
<evidence type="ECO:0000259" key="6">
    <source>
        <dbReference type="Pfam" id="PF04547"/>
    </source>
</evidence>
<gene>
    <name evidence="8" type="ORF">HK099_005433</name>
</gene>
<sequence length="538" mass="62478">MDEASTSCQYNFNLTLTDWIIVYEPNRKVKNDLTNFKSLIERISNEGFNLRTKKFGKNSLVIFLHCPNKVLAIQAYKSKLDDWVHHIGDNVKKPQPITEENYNLVADTLKPAERLRLIFDILVYPSFKGGIGLQVGFNCTDFFAPHDEAFNEAWINNWNQKLLLHDEDFDIIRDNLGETVAFYFAFLQFYFKSLIIPALVGCLSFFFDLKFSVTFGVFLVTYGLVFILRWEKNEVVWATKWGTKNINKKKIHRPDFKYTELKVDPVTSEITPFYPTGKRMAKILCITLPVLILSTILVTIFVAANLAFEMYITLYYKGPYPQIVQLIPLLSYGASIPTFNAFYSSMMVGLNKFENRPTEKEFTYSLTQKVFLILSLVNFLDLIFVGFWFIPFNDVFRDYLKSFGFLVWDGQKNLNLEFGPNFLTSRLISFIITGQVLNTFLEVGLPYLISKLSASTKKLAEKEKLNEDLMDLDEEEKKFFFRVLKEYKLPKQDNFNDYAELISQFGNIVLFSICWPPTAIFCFINNFIELRSDAIKVA</sequence>
<feature type="transmembrane region" description="Helical" evidence="5">
    <location>
        <begin position="427"/>
        <end position="449"/>
    </location>
</feature>
<name>A0AAD5XYZ0_9FUNG</name>
<comment type="caution">
    <text evidence="8">The sequence shown here is derived from an EMBL/GenBank/DDBJ whole genome shotgun (WGS) entry which is preliminary data.</text>
</comment>
<dbReference type="AlphaFoldDB" id="A0AAD5XYZ0"/>
<proteinExistence type="predicted"/>
<evidence type="ECO:0000256" key="2">
    <source>
        <dbReference type="ARBA" id="ARBA00022692"/>
    </source>
</evidence>
<dbReference type="GO" id="GO:0005254">
    <property type="term" value="F:chloride channel activity"/>
    <property type="evidence" value="ECO:0007669"/>
    <property type="project" value="TreeGrafter"/>
</dbReference>
<reference evidence="8" key="1">
    <citation type="submission" date="2020-05" db="EMBL/GenBank/DDBJ databases">
        <title>Phylogenomic resolution of chytrid fungi.</title>
        <authorList>
            <person name="Stajich J.E."/>
            <person name="Amses K."/>
            <person name="Simmons R."/>
            <person name="Seto K."/>
            <person name="Myers J."/>
            <person name="Bonds A."/>
            <person name="Quandt C.A."/>
            <person name="Barry K."/>
            <person name="Liu P."/>
            <person name="Grigoriev I."/>
            <person name="Longcore J.E."/>
            <person name="James T.Y."/>
        </authorList>
    </citation>
    <scope>NUCLEOTIDE SEQUENCE</scope>
    <source>
        <strain evidence="8">JEL0476</strain>
    </source>
</reference>
<evidence type="ECO:0000256" key="1">
    <source>
        <dbReference type="ARBA" id="ARBA00004141"/>
    </source>
</evidence>
<evidence type="ECO:0000256" key="3">
    <source>
        <dbReference type="ARBA" id="ARBA00022989"/>
    </source>
</evidence>